<protein>
    <submittedName>
        <fullName evidence="2">Uncharacterized protein</fullName>
    </submittedName>
</protein>
<accession>A0A9P4WG58</accession>
<organism evidence="2 3">
    <name type="scientific">Didymella heteroderae</name>
    <dbReference type="NCBI Taxonomy" id="1769908"/>
    <lineage>
        <taxon>Eukaryota</taxon>
        <taxon>Fungi</taxon>
        <taxon>Dikarya</taxon>
        <taxon>Ascomycota</taxon>
        <taxon>Pezizomycotina</taxon>
        <taxon>Dothideomycetes</taxon>
        <taxon>Pleosporomycetidae</taxon>
        <taxon>Pleosporales</taxon>
        <taxon>Pleosporineae</taxon>
        <taxon>Didymellaceae</taxon>
        <taxon>Didymella</taxon>
    </lineage>
</organism>
<dbReference type="OrthoDB" id="3794316at2759"/>
<dbReference type="AlphaFoldDB" id="A0A9P4WG58"/>
<reference evidence="2" key="1">
    <citation type="submission" date="2019-04" db="EMBL/GenBank/DDBJ databases">
        <title>Sequencing of skin fungus with MAO and IRED activity.</title>
        <authorList>
            <person name="Marsaioli A.J."/>
            <person name="Bonatto J.M.C."/>
            <person name="Reis Junior O."/>
        </authorList>
    </citation>
    <scope>NUCLEOTIDE SEQUENCE</scope>
    <source>
        <strain evidence="2">28M1</strain>
    </source>
</reference>
<feature type="compositionally biased region" description="Basic and acidic residues" evidence="1">
    <location>
        <begin position="147"/>
        <end position="177"/>
    </location>
</feature>
<feature type="region of interest" description="Disordered" evidence="1">
    <location>
        <begin position="140"/>
        <end position="268"/>
    </location>
</feature>
<sequence length="268" mass="30465">MNTNQPTNPPDADVILERFKRRLPQSPSTTPEPTGLQPALEPPSWLKTKRLLKREREDSKPGAAEAVDQALHQLHVRLEVQEHRIAGLEEALGANKKRRKKQRVLPLQPIDGNGAGGAVLWRPSRIERAKEEVKAREQQELAAEAAKVTKRELQHQKKLLKAKEQEERRVERERQREVAAQAQAAKRAAIEARKEARAAQQRDRNAEKSTQLPNQAKSKASQQSRLKTTKRRGGAAARSRVVPHVRSPTPPLRFSSTKRKIYPTRKFR</sequence>
<evidence type="ECO:0000313" key="2">
    <source>
        <dbReference type="EMBL" id="KAF3031420.1"/>
    </source>
</evidence>
<gene>
    <name evidence="2" type="ORF">E8E12_000519</name>
</gene>
<keyword evidence="3" id="KW-1185">Reference proteome</keyword>
<evidence type="ECO:0000313" key="3">
    <source>
        <dbReference type="Proteomes" id="UP000758155"/>
    </source>
</evidence>
<comment type="caution">
    <text evidence="2">The sequence shown here is derived from an EMBL/GenBank/DDBJ whole genome shotgun (WGS) entry which is preliminary data.</text>
</comment>
<name>A0A9P4WG58_9PLEO</name>
<feature type="region of interest" description="Disordered" evidence="1">
    <location>
        <begin position="19"/>
        <end position="46"/>
    </location>
</feature>
<feature type="compositionally biased region" description="Polar residues" evidence="1">
    <location>
        <begin position="208"/>
        <end position="226"/>
    </location>
</feature>
<feature type="compositionally biased region" description="Basic residues" evidence="1">
    <location>
        <begin position="256"/>
        <end position="268"/>
    </location>
</feature>
<feature type="compositionally biased region" description="Basic and acidic residues" evidence="1">
    <location>
        <begin position="188"/>
        <end position="207"/>
    </location>
</feature>
<feature type="compositionally biased region" description="Low complexity" evidence="1">
    <location>
        <begin position="178"/>
        <end position="187"/>
    </location>
</feature>
<proteinExistence type="predicted"/>
<dbReference type="Proteomes" id="UP000758155">
    <property type="component" value="Unassembled WGS sequence"/>
</dbReference>
<dbReference type="EMBL" id="SWKV01000148">
    <property type="protein sequence ID" value="KAF3031420.1"/>
    <property type="molecule type" value="Genomic_DNA"/>
</dbReference>
<evidence type="ECO:0000256" key="1">
    <source>
        <dbReference type="SAM" id="MobiDB-lite"/>
    </source>
</evidence>